<name>A0A2S3WG11_PSEPU</name>
<protein>
    <submittedName>
        <fullName evidence="1">Uncharacterized protein</fullName>
    </submittedName>
</protein>
<gene>
    <name evidence="1" type="ORF">BGP80_17095</name>
</gene>
<dbReference type="EMBL" id="MIND01000018">
    <property type="protein sequence ID" value="POF89588.1"/>
    <property type="molecule type" value="Genomic_DNA"/>
</dbReference>
<comment type="caution">
    <text evidence="1">The sequence shown here is derived from an EMBL/GenBank/DDBJ whole genome shotgun (WGS) entry which is preliminary data.</text>
</comment>
<dbReference type="AlphaFoldDB" id="A0A2S3WG11"/>
<accession>A0A2S3WG11</accession>
<reference evidence="1 2" key="1">
    <citation type="submission" date="2016-08" db="EMBL/GenBank/DDBJ databases">
        <authorList>
            <person name="Seilhamer J.J."/>
        </authorList>
    </citation>
    <scope>NUCLEOTIDE SEQUENCE [LARGE SCALE GENOMIC DNA]</scope>
    <source>
        <strain evidence="1 2">KT-27</strain>
    </source>
</reference>
<evidence type="ECO:0000313" key="2">
    <source>
        <dbReference type="Proteomes" id="UP000237194"/>
    </source>
</evidence>
<evidence type="ECO:0000313" key="1">
    <source>
        <dbReference type="EMBL" id="POF89588.1"/>
    </source>
</evidence>
<dbReference type="Proteomes" id="UP000237194">
    <property type="component" value="Unassembled WGS sequence"/>
</dbReference>
<organism evidence="1 2">
    <name type="scientific">Pseudomonas putida</name>
    <name type="common">Arthrobacter siderocapsulatus</name>
    <dbReference type="NCBI Taxonomy" id="303"/>
    <lineage>
        <taxon>Bacteria</taxon>
        <taxon>Pseudomonadati</taxon>
        <taxon>Pseudomonadota</taxon>
        <taxon>Gammaproteobacteria</taxon>
        <taxon>Pseudomonadales</taxon>
        <taxon>Pseudomonadaceae</taxon>
        <taxon>Pseudomonas</taxon>
    </lineage>
</organism>
<dbReference type="RefSeq" id="WP_103437632.1">
    <property type="nucleotide sequence ID" value="NZ_MIND01000018.1"/>
</dbReference>
<sequence>MNVFDASLQPQDQQRISALSGWYQLLEDRQQRMDCPNTYHERLLYQADEMDRLGLVTWQEWRDLRLEADNAYLWAVHGGDYRN</sequence>
<reference evidence="1 2" key="2">
    <citation type="submission" date="2018-03" db="EMBL/GenBank/DDBJ databases">
        <title>Draft genome of Pseudomonas putida strain KT-27.</title>
        <authorList>
            <person name="Yoshizawa S."/>
            <person name="Khan N.H."/>
            <person name="Nishimura M."/>
            <person name="Chiura H.X."/>
            <person name="Ogura Y."/>
            <person name="Hayashi T."/>
            <person name="Kogure K."/>
        </authorList>
    </citation>
    <scope>NUCLEOTIDE SEQUENCE [LARGE SCALE GENOMIC DNA]</scope>
    <source>
        <strain evidence="1 2">KT-27</strain>
    </source>
</reference>
<proteinExistence type="predicted"/>